<name>A0A0C3Q513_9AGAM</name>
<proteinExistence type="predicted"/>
<organism evidence="2 3">
    <name type="scientific">Tulasnella calospora MUT 4182</name>
    <dbReference type="NCBI Taxonomy" id="1051891"/>
    <lineage>
        <taxon>Eukaryota</taxon>
        <taxon>Fungi</taxon>
        <taxon>Dikarya</taxon>
        <taxon>Basidiomycota</taxon>
        <taxon>Agaricomycotina</taxon>
        <taxon>Agaricomycetes</taxon>
        <taxon>Cantharellales</taxon>
        <taxon>Tulasnellaceae</taxon>
        <taxon>Tulasnella</taxon>
    </lineage>
</organism>
<dbReference type="EMBL" id="KN823282">
    <property type="protein sequence ID" value="KIO18496.1"/>
    <property type="molecule type" value="Genomic_DNA"/>
</dbReference>
<dbReference type="AlphaFoldDB" id="A0A0C3Q513"/>
<evidence type="ECO:0000313" key="2">
    <source>
        <dbReference type="EMBL" id="KIO18496.1"/>
    </source>
</evidence>
<dbReference type="Proteomes" id="UP000054248">
    <property type="component" value="Unassembled WGS sequence"/>
</dbReference>
<gene>
    <name evidence="2" type="ORF">M407DRAFT_246475</name>
</gene>
<protein>
    <submittedName>
        <fullName evidence="2">Uncharacterized protein</fullName>
    </submittedName>
</protein>
<reference evidence="2 3" key="1">
    <citation type="submission" date="2014-04" db="EMBL/GenBank/DDBJ databases">
        <authorList>
            <consortium name="DOE Joint Genome Institute"/>
            <person name="Kuo A."/>
            <person name="Girlanda M."/>
            <person name="Perotto S."/>
            <person name="Kohler A."/>
            <person name="Nagy L.G."/>
            <person name="Floudas D."/>
            <person name="Copeland A."/>
            <person name="Barry K.W."/>
            <person name="Cichocki N."/>
            <person name="Veneault-Fourrey C."/>
            <person name="LaButti K."/>
            <person name="Lindquist E.A."/>
            <person name="Lipzen A."/>
            <person name="Lundell T."/>
            <person name="Morin E."/>
            <person name="Murat C."/>
            <person name="Sun H."/>
            <person name="Tunlid A."/>
            <person name="Henrissat B."/>
            <person name="Grigoriev I.V."/>
            <person name="Hibbett D.S."/>
            <person name="Martin F."/>
            <person name="Nordberg H.P."/>
            <person name="Cantor M.N."/>
            <person name="Hua S.X."/>
        </authorList>
    </citation>
    <scope>NUCLEOTIDE SEQUENCE [LARGE SCALE GENOMIC DNA]</scope>
    <source>
        <strain evidence="2 3">MUT 4182</strain>
    </source>
</reference>
<evidence type="ECO:0000313" key="3">
    <source>
        <dbReference type="Proteomes" id="UP000054248"/>
    </source>
</evidence>
<feature type="region of interest" description="Disordered" evidence="1">
    <location>
        <begin position="1"/>
        <end position="54"/>
    </location>
</feature>
<keyword evidence="3" id="KW-1185">Reference proteome</keyword>
<sequence length="54" mass="6063">MASTDSTTEHRSPQVIRRATHYPPPASIRLFSKPKRQPPLELVPPEAQAKTRVS</sequence>
<accession>A0A0C3Q513</accession>
<reference evidence="3" key="2">
    <citation type="submission" date="2015-01" db="EMBL/GenBank/DDBJ databases">
        <title>Evolutionary Origins and Diversification of the Mycorrhizal Mutualists.</title>
        <authorList>
            <consortium name="DOE Joint Genome Institute"/>
            <consortium name="Mycorrhizal Genomics Consortium"/>
            <person name="Kohler A."/>
            <person name="Kuo A."/>
            <person name="Nagy L.G."/>
            <person name="Floudas D."/>
            <person name="Copeland A."/>
            <person name="Barry K.W."/>
            <person name="Cichocki N."/>
            <person name="Veneault-Fourrey C."/>
            <person name="LaButti K."/>
            <person name="Lindquist E.A."/>
            <person name="Lipzen A."/>
            <person name="Lundell T."/>
            <person name="Morin E."/>
            <person name="Murat C."/>
            <person name="Riley R."/>
            <person name="Ohm R."/>
            <person name="Sun H."/>
            <person name="Tunlid A."/>
            <person name="Henrissat B."/>
            <person name="Grigoriev I.V."/>
            <person name="Hibbett D.S."/>
            <person name="Martin F."/>
        </authorList>
    </citation>
    <scope>NUCLEOTIDE SEQUENCE [LARGE SCALE GENOMIC DNA]</scope>
    <source>
        <strain evidence="3">MUT 4182</strain>
    </source>
</reference>
<dbReference type="HOGENOM" id="CLU_3052101_0_0_1"/>
<evidence type="ECO:0000256" key="1">
    <source>
        <dbReference type="SAM" id="MobiDB-lite"/>
    </source>
</evidence>